<dbReference type="GO" id="GO:0005886">
    <property type="term" value="C:plasma membrane"/>
    <property type="evidence" value="ECO:0007669"/>
    <property type="project" value="UniProtKB-SubCell"/>
</dbReference>
<dbReference type="PROSITE" id="PS01327">
    <property type="entry name" value="MSCL"/>
    <property type="match status" value="1"/>
</dbReference>
<keyword evidence="5 10" id="KW-0812">Transmembrane</keyword>
<evidence type="ECO:0000313" key="12">
    <source>
        <dbReference type="EMBL" id="GEK28385.1"/>
    </source>
</evidence>
<dbReference type="AlphaFoldDB" id="A0A0R2KVS2"/>
<dbReference type="STRING" id="348151.IV55_GL000988"/>
<dbReference type="InterPro" id="IPR037673">
    <property type="entry name" value="MSC/AndL"/>
</dbReference>
<protein>
    <recommendedName>
        <fullName evidence="10">Large-conductance mechanosensitive channel</fullName>
    </recommendedName>
</protein>
<evidence type="ECO:0000256" key="8">
    <source>
        <dbReference type="ARBA" id="ARBA00023136"/>
    </source>
</evidence>
<dbReference type="RefSeq" id="WP_057811655.1">
    <property type="nucleotide sequence ID" value="NZ_BJUD01000009.1"/>
</dbReference>
<evidence type="ECO:0000313" key="13">
    <source>
        <dbReference type="EMBL" id="KRN93679.1"/>
    </source>
</evidence>
<accession>A0A0R2KVS2</accession>
<evidence type="ECO:0000256" key="6">
    <source>
        <dbReference type="ARBA" id="ARBA00022989"/>
    </source>
</evidence>
<evidence type="ECO:0000256" key="11">
    <source>
        <dbReference type="SAM" id="MobiDB-lite"/>
    </source>
</evidence>
<sequence length="139" mass="15303">MWKEFKEFISRGNVIDLAVGVIIGSAFTAIVKSLVSTLINPLLGIFTGSIDFSSWVVKIGSANFRFGSFINAVINFLIIAFVVFLLVKAINRIMPAKKEITPAESTTDHLLAEIRDELRQQNGHTDADDVDSSDDNTNQ</sequence>
<dbReference type="SUPFAM" id="SSF81330">
    <property type="entry name" value="Gated mechanosensitive channel"/>
    <property type="match status" value="1"/>
</dbReference>
<dbReference type="PATRIC" id="fig|348151.3.peg.1011"/>
<comment type="subcellular location">
    <subcellularLocation>
        <location evidence="1 10">Cell membrane</location>
        <topology evidence="1 10">Multi-pass membrane protein</topology>
    </subcellularLocation>
</comment>
<keyword evidence="3 10" id="KW-0813">Transport</keyword>
<keyword evidence="9 10" id="KW-0407">Ion channel</keyword>
<feature type="compositionally biased region" description="Acidic residues" evidence="11">
    <location>
        <begin position="128"/>
        <end position="139"/>
    </location>
</feature>
<comment type="similarity">
    <text evidence="2 10">Belongs to the MscL family.</text>
</comment>
<name>A0A0R2KVS2_9LACO</name>
<reference evidence="13 14" key="1">
    <citation type="journal article" date="2015" name="Genome Announc.">
        <title>Expanding the biotechnology potential of lactobacilli through comparative genomics of 213 strains and associated genera.</title>
        <authorList>
            <person name="Sun Z."/>
            <person name="Harris H.M."/>
            <person name="McCann A."/>
            <person name="Guo C."/>
            <person name="Argimon S."/>
            <person name="Zhang W."/>
            <person name="Yang X."/>
            <person name="Jeffery I.B."/>
            <person name="Cooney J.C."/>
            <person name="Kagawa T.F."/>
            <person name="Liu W."/>
            <person name="Song Y."/>
            <person name="Salvetti E."/>
            <person name="Wrobel A."/>
            <person name="Rasinkangas P."/>
            <person name="Parkhill J."/>
            <person name="Rea M.C."/>
            <person name="O'Sullivan O."/>
            <person name="Ritari J."/>
            <person name="Douillard F.P."/>
            <person name="Paul Ross R."/>
            <person name="Yang R."/>
            <person name="Briner A.E."/>
            <person name="Felis G.E."/>
            <person name="de Vos W.M."/>
            <person name="Barrangou R."/>
            <person name="Klaenhammer T.R."/>
            <person name="Caufield P.W."/>
            <person name="Cui Y."/>
            <person name="Zhang H."/>
            <person name="O'Toole P.W."/>
        </authorList>
    </citation>
    <scope>NUCLEOTIDE SEQUENCE [LARGE SCALE GENOMIC DNA]</scope>
    <source>
        <strain evidence="13 14">DSM 22696</strain>
    </source>
</reference>
<dbReference type="InterPro" id="IPR019823">
    <property type="entry name" value="Mechanosensitive_channel_CS"/>
</dbReference>
<dbReference type="Proteomes" id="UP000321429">
    <property type="component" value="Unassembled WGS sequence"/>
</dbReference>
<evidence type="ECO:0000256" key="1">
    <source>
        <dbReference type="ARBA" id="ARBA00004651"/>
    </source>
</evidence>
<dbReference type="Pfam" id="PF01741">
    <property type="entry name" value="MscL"/>
    <property type="match status" value="1"/>
</dbReference>
<dbReference type="OrthoDB" id="9810350at2"/>
<evidence type="ECO:0000313" key="14">
    <source>
        <dbReference type="Proteomes" id="UP000051139"/>
    </source>
</evidence>
<dbReference type="Gene3D" id="1.10.1200.120">
    <property type="entry name" value="Large-conductance mechanosensitive channel, MscL, domain 1"/>
    <property type="match status" value="1"/>
</dbReference>
<feature type="transmembrane region" description="Helical" evidence="10">
    <location>
        <begin position="12"/>
        <end position="31"/>
    </location>
</feature>
<dbReference type="GO" id="GO:0008381">
    <property type="term" value="F:mechanosensitive monoatomic ion channel activity"/>
    <property type="evidence" value="ECO:0007669"/>
    <property type="project" value="UniProtKB-UniRule"/>
</dbReference>
<dbReference type="Proteomes" id="UP000051139">
    <property type="component" value="Unassembled WGS sequence"/>
</dbReference>
<evidence type="ECO:0000256" key="3">
    <source>
        <dbReference type="ARBA" id="ARBA00022448"/>
    </source>
</evidence>
<reference evidence="12 15" key="2">
    <citation type="submission" date="2019-07" db="EMBL/GenBank/DDBJ databases">
        <title>Whole genome shotgun sequence of Lactobacillus siliginis NBRC 101315.</title>
        <authorList>
            <person name="Hosoyama A."/>
            <person name="Uohara A."/>
            <person name="Ohji S."/>
            <person name="Ichikawa N."/>
        </authorList>
    </citation>
    <scope>NUCLEOTIDE SEQUENCE [LARGE SCALE GENOMIC DNA]</scope>
    <source>
        <strain evidence="12 15">NBRC 101315</strain>
    </source>
</reference>
<evidence type="ECO:0000256" key="4">
    <source>
        <dbReference type="ARBA" id="ARBA00022475"/>
    </source>
</evidence>
<dbReference type="PANTHER" id="PTHR30266:SF2">
    <property type="entry name" value="LARGE-CONDUCTANCE MECHANOSENSITIVE CHANNEL"/>
    <property type="match status" value="1"/>
</dbReference>
<dbReference type="HAMAP" id="MF_00115">
    <property type="entry name" value="MscL"/>
    <property type="match status" value="1"/>
</dbReference>
<evidence type="ECO:0000256" key="5">
    <source>
        <dbReference type="ARBA" id="ARBA00022692"/>
    </source>
</evidence>
<dbReference type="EMBL" id="BJUD01000009">
    <property type="protein sequence ID" value="GEK28385.1"/>
    <property type="molecule type" value="Genomic_DNA"/>
</dbReference>
<dbReference type="InterPro" id="IPR001185">
    <property type="entry name" value="MS_channel"/>
</dbReference>
<dbReference type="InterPro" id="IPR036019">
    <property type="entry name" value="MscL_channel"/>
</dbReference>
<evidence type="ECO:0000256" key="10">
    <source>
        <dbReference type="HAMAP-Rule" id="MF_00115"/>
    </source>
</evidence>
<comment type="function">
    <text evidence="10">Channel that opens in response to stretch forces in the membrane lipid bilayer. May participate in the regulation of osmotic pressure changes within the cell.</text>
</comment>
<dbReference type="NCBIfam" id="TIGR00220">
    <property type="entry name" value="mscL"/>
    <property type="match status" value="1"/>
</dbReference>
<proteinExistence type="inferred from homology"/>
<organism evidence="13 14">
    <name type="scientific">Furfurilactobacillus siliginis</name>
    <dbReference type="NCBI Taxonomy" id="348151"/>
    <lineage>
        <taxon>Bacteria</taxon>
        <taxon>Bacillati</taxon>
        <taxon>Bacillota</taxon>
        <taxon>Bacilli</taxon>
        <taxon>Lactobacillales</taxon>
        <taxon>Lactobacillaceae</taxon>
        <taxon>Furfurilactobacillus</taxon>
    </lineage>
</organism>
<evidence type="ECO:0000256" key="2">
    <source>
        <dbReference type="ARBA" id="ARBA00007254"/>
    </source>
</evidence>
<feature type="region of interest" description="Disordered" evidence="11">
    <location>
        <begin position="119"/>
        <end position="139"/>
    </location>
</feature>
<comment type="subunit">
    <text evidence="10">Homopentamer.</text>
</comment>
<feature type="transmembrane region" description="Helical" evidence="10">
    <location>
        <begin position="69"/>
        <end position="87"/>
    </location>
</feature>
<comment type="caution">
    <text evidence="13">The sequence shown here is derived from an EMBL/GenBank/DDBJ whole genome shotgun (WGS) entry which is preliminary data.</text>
</comment>
<dbReference type="PRINTS" id="PR01264">
    <property type="entry name" value="MECHCHANNEL"/>
</dbReference>
<keyword evidence="6 10" id="KW-1133">Transmembrane helix</keyword>
<keyword evidence="7 10" id="KW-0406">Ion transport</keyword>
<evidence type="ECO:0000256" key="7">
    <source>
        <dbReference type="ARBA" id="ARBA00023065"/>
    </source>
</evidence>
<evidence type="ECO:0000313" key="15">
    <source>
        <dbReference type="Proteomes" id="UP000321429"/>
    </source>
</evidence>
<dbReference type="EMBL" id="JQCB01000021">
    <property type="protein sequence ID" value="KRN93679.1"/>
    <property type="molecule type" value="Genomic_DNA"/>
</dbReference>
<dbReference type="NCBIfam" id="NF001842">
    <property type="entry name" value="PRK00567.1-3"/>
    <property type="match status" value="1"/>
</dbReference>
<keyword evidence="14" id="KW-1185">Reference proteome</keyword>
<gene>
    <name evidence="10 12" type="primary">mscL</name>
    <name evidence="13" type="ORF">IV55_GL000988</name>
    <name evidence="12" type="ORF">LSI01_06960</name>
</gene>
<evidence type="ECO:0000256" key="9">
    <source>
        <dbReference type="ARBA" id="ARBA00023303"/>
    </source>
</evidence>
<dbReference type="PANTHER" id="PTHR30266">
    <property type="entry name" value="MECHANOSENSITIVE CHANNEL MSCL"/>
    <property type="match status" value="1"/>
</dbReference>
<keyword evidence="4 10" id="KW-1003">Cell membrane</keyword>
<keyword evidence="8 10" id="KW-0472">Membrane</keyword>